<name>A0A089Q7W7_9HYPH</name>
<gene>
    <name evidence="1" type="ORF">MOC_2924</name>
</gene>
<dbReference type="GeneID" id="6138557"/>
<sequence length="115" mass="12463">MSHDIDIELLTALGELPAREPTDDELNQEVLDYLAMLAAPPREETLFDRILEAYLADGEEAAIAVVADAHEINGDEEREGLLNRAAHIVQGARMLEREGAVVAGDETAAVEQARG</sequence>
<evidence type="ECO:0000313" key="1">
    <source>
        <dbReference type="EMBL" id="AIQ90679.1"/>
    </source>
</evidence>
<dbReference type="KEGG" id="mor:MOC_2924"/>
<dbReference type="eggNOG" id="ENOG502ZZSY">
    <property type="taxonomic scope" value="Bacteria"/>
</dbReference>
<dbReference type="EMBL" id="CP003811">
    <property type="protein sequence ID" value="AIQ90679.1"/>
    <property type="molecule type" value="Genomic_DNA"/>
</dbReference>
<dbReference type="RefSeq" id="WP_012319481.1">
    <property type="nucleotide sequence ID" value="NZ_CP003811.1"/>
</dbReference>
<organism evidence="1 2">
    <name type="scientific">Methylobacterium oryzae CBMB20</name>
    <dbReference type="NCBI Taxonomy" id="693986"/>
    <lineage>
        <taxon>Bacteria</taxon>
        <taxon>Pseudomonadati</taxon>
        <taxon>Pseudomonadota</taxon>
        <taxon>Alphaproteobacteria</taxon>
        <taxon>Hyphomicrobiales</taxon>
        <taxon>Methylobacteriaceae</taxon>
        <taxon>Methylobacterium</taxon>
    </lineage>
</organism>
<dbReference type="STRING" id="693986.MOC_2924"/>
<accession>A0A089Q7W7</accession>
<reference evidence="1 2" key="1">
    <citation type="journal article" date="2014" name="PLoS ONE">
        <title>Genome Information of Methylobacterium oryzae, a Plant-Probiotic Methylotroph in the Phyllosphere.</title>
        <authorList>
            <person name="Kwak M.J."/>
            <person name="Jeong H."/>
            <person name="Madhaiyan M."/>
            <person name="Lee Y."/>
            <person name="Sa T.M."/>
            <person name="Oh T.K."/>
            <person name="Kim J.F."/>
        </authorList>
    </citation>
    <scope>NUCLEOTIDE SEQUENCE [LARGE SCALE GENOMIC DNA]</scope>
    <source>
        <strain evidence="1 2">CBMB20</strain>
    </source>
</reference>
<proteinExistence type="predicted"/>
<dbReference type="Proteomes" id="UP000029492">
    <property type="component" value="Chromosome"/>
</dbReference>
<protein>
    <submittedName>
        <fullName evidence="1">Protein of unassigned function</fullName>
    </submittedName>
</protein>
<evidence type="ECO:0000313" key="2">
    <source>
        <dbReference type="Proteomes" id="UP000029492"/>
    </source>
</evidence>
<dbReference type="AlphaFoldDB" id="A0A089Q7W7"/>
<dbReference type="HOGENOM" id="CLU_2106087_0_0_5"/>
<keyword evidence="2" id="KW-1185">Reference proteome</keyword>